<gene>
    <name evidence="1" type="ORF">MKW98_006436</name>
</gene>
<sequence>MCFVFLPSIIRIYTVYQHIMVSRVIHQVSKSNPFKKEGLVKQGMSHFSVCISTVMSLLDCPVKISENSIQFSVETKFCELSPELEDHFEIFKHIRMKKKGMLLQEAKCLCNGFIIE</sequence>
<proteinExistence type="predicted"/>
<evidence type="ECO:0000313" key="2">
    <source>
        <dbReference type="Proteomes" id="UP001202328"/>
    </source>
</evidence>
<dbReference type="Proteomes" id="UP001202328">
    <property type="component" value="Unassembled WGS sequence"/>
</dbReference>
<dbReference type="EMBL" id="JAJJMB010010911">
    <property type="protein sequence ID" value="KAI3905802.1"/>
    <property type="molecule type" value="Genomic_DNA"/>
</dbReference>
<reference evidence="1" key="1">
    <citation type="submission" date="2022-04" db="EMBL/GenBank/DDBJ databases">
        <title>A functionally conserved STORR gene fusion in Papaver species that diverged 16.8 million years ago.</title>
        <authorList>
            <person name="Catania T."/>
        </authorList>
    </citation>
    <scope>NUCLEOTIDE SEQUENCE</scope>
    <source>
        <strain evidence="1">S-188037</strain>
    </source>
</reference>
<comment type="caution">
    <text evidence="1">The sequence shown here is derived from an EMBL/GenBank/DDBJ whole genome shotgun (WGS) entry which is preliminary data.</text>
</comment>
<protein>
    <submittedName>
        <fullName evidence="1">Uncharacterized protein</fullName>
    </submittedName>
</protein>
<evidence type="ECO:0000313" key="1">
    <source>
        <dbReference type="EMBL" id="KAI3905802.1"/>
    </source>
</evidence>
<accession>A0AAD4XE55</accession>
<keyword evidence="2" id="KW-1185">Reference proteome</keyword>
<name>A0AAD4XE55_9MAGN</name>
<dbReference type="AlphaFoldDB" id="A0AAD4XE55"/>
<organism evidence="1 2">
    <name type="scientific">Papaver atlanticum</name>
    <dbReference type="NCBI Taxonomy" id="357466"/>
    <lineage>
        <taxon>Eukaryota</taxon>
        <taxon>Viridiplantae</taxon>
        <taxon>Streptophyta</taxon>
        <taxon>Embryophyta</taxon>
        <taxon>Tracheophyta</taxon>
        <taxon>Spermatophyta</taxon>
        <taxon>Magnoliopsida</taxon>
        <taxon>Ranunculales</taxon>
        <taxon>Papaveraceae</taxon>
        <taxon>Papaveroideae</taxon>
        <taxon>Papaver</taxon>
    </lineage>
</organism>